<dbReference type="InterPro" id="IPR013609">
    <property type="entry name" value="Stf-like_N"/>
</dbReference>
<proteinExistence type="predicted"/>
<feature type="domain" description="Phage tail collar" evidence="6">
    <location>
        <begin position="974"/>
        <end position="1021"/>
    </location>
</feature>
<dbReference type="SUPFAM" id="SSF88874">
    <property type="entry name" value="Receptor-binding domain of short tail fibre protein gp12"/>
    <property type="match status" value="1"/>
</dbReference>
<dbReference type="InterPro" id="IPR022246">
    <property type="entry name" value="Phage_T7_Gp17_C"/>
</dbReference>
<dbReference type="GO" id="GO:0098024">
    <property type="term" value="C:virus tail, fiber"/>
    <property type="evidence" value="ECO:0007669"/>
    <property type="project" value="UniProtKB-KW"/>
</dbReference>
<dbReference type="RefSeq" id="YP_009219302.1">
    <property type="nucleotide sequence ID" value="NC_029021.1"/>
</dbReference>
<feature type="compositionally biased region" description="Low complexity" evidence="5">
    <location>
        <begin position="323"/>
        <end position="337"/>
    </location>
</feature>
<dbReference type="PANTHER" id="PTHR35191:SF1">
    <property type="entry name" value="PROPHAGE SIDE TAIL FIBER PROTEIN HOMOLOG STFQ-RELATED"/>
    <property type="match status" value="1"/>
</dbReference>
<keyword evidence="1" id="KW-0946">Virion</keyword>
<feature type="domain" description="Bacteriophage T7 Gp17 C-terminal" evidence="8">
    <location>
        <begin position="893"/>
        <end position="964"/>
    </location>
</feature>
<keyword evidence="3" id="KW-1160">Virus entry into host cell</keyword>
<evidence type="ECO:0000256" key="3">
    <source>
        <dbReference type="ARBA" id="ARBA00022804"/>
    </source>
</evidence>
<keyword evidence="3" id="KW-0945">Host-virus interaction</keyword>
<dbReference type="InterPro" id="IPR051934">
    <property type="entry name" value="Phage_Tail_Fiber_Structural"/>
</dbReference>
<dbReference type="InterPro" id="IPR011083">
    <property type="entry name" value="Phage_tail_collar_dom"/>
</dbReference>
<dbReference type="Pfam" id="PF08400">
    <property type="entry name" value="phage_tail_N"/>
    <property type="match status" value="1"/>
</dbReference>
<dbReference type="GeneID" id="26645477"/>
<name>A0A0E3GML4_9CAUD</name>
<evidence type="ECO:0000259" key="6">
    <source>
        <dbReference type="Pfam" id="PF07484"/>
    </source>
</evidence>
<evidence type="ECO:0000259" key="7">
    <source>
        <dbReference type="Pfam" id="PF08400"/>
    </source>
</evidence>
<feature type="region of interest" description="Disordered" evidence="5">
    <location>
        <begin position="1017"/>
        <end position="1048"/>
    </location>
</feature>
<organism evidence="10 11">
    <name type="scientific">Enterobacteria phage JenK1</name>
    <dbReference type="NCBI Taxonomy" id="1610836"/>
    <lineage>
        <taxon>Viruses</taxon>
        <taxon>Duplodnaviria</taxon>
        <taxon>Heunggongvirae</taxon>
        <taxon>Uroviricota</taxon>
        <taxon>Caudoviricetes</taxon>
        <taxon>Queuovirinae</taxon>
        <taxon>Nonagvirus</taxon>
        <taxon>Nonagvirus JenK1</taxon>
    </lineage>
</organism>
<feature type="region of interest" description="Disordered" evidence="5">
    <location>
        <begin position="323"/>
        <end position="355"/>
    </location>
</feature>
<feature type="domain" description="Lambda-like tail fibre protein N-terminal" evidence="7">
    <location>
        <begin position="1"/>
        <end position="131"/>
    </location>
</feature>
<dbReference type="SUPFAM" id="SSF49464">
    <property type="entry name" value="Carboxypeptidase regulatory domain-like"/>
    <property type="match status" value="1"/>
</dbReference>
<dbReference type="InterPro" id="IPR037053">
    <property type="entry name" value="Phage_tail_collar_dom_sf"/>
</dbReference>
<reference evidence="11" key="2">
    <citation type="submission" date="2015-01" db="EMBL/GenBank/DDBJ databases">
        <title>Complete sequence of three novel 9g-like phages.</title>
        <authorList>
            <person name="Carstens A.B."/>
            <person name="Hansen L.H."/>
            <person name="Kot W."/>
        </authorList>
    </citation>
    <scope>NUCLEOTIDE SEQUENCE [LARGE SCALE GENOMIC DNA]</scope>
</reference>
<dbReference type="GO" id="GO:0019062">
    <property type="term" value="P:virion attachment to host cell"/>
    <property type="evidence" value="ECO:0007669"/>
    <property type="project" value="UniProtKB-KW"/>
</dbReference>
<accession>A0A0E3GML4</accession>
<keyword evidence="1" id="KW-1230">Viral tail fiber protein</keyword>
<keyword evidence="4" id="KW-0175">Coiled coil</keyword>
<dbReference type="EMBL" id="KP719134">
    <property type="protein sequence ID" value="AKA61062.1"/>
    <property type="molecule type" value="Genomic_DNA"/>
</dbReference>
<keyword evidence="3" id="KW-1161">Viral attachment to host cell</keyword>
<evidence type="ECO:0000256" key="5">
    <source>
        <dbReference type="SAM" id="MobiDB-lite"/>
    </source>
</evidence>
<evidence type="ECO:0000259" key="8">
    <source>
        <dbReference type="Pfam" id="PF12604"/>
    </source>
</evidence>
<dbReference type="Proteomes" id="UP000033025">
    <property type="component" value="Segment"/>
</dbReference>
<dbReference type="Pfam" id="PF07484">
    <property type="entry name" value="Collar"/>
    <property type="match status" value="1"/>
</dbReference>
<feature type="region of interest" description="Disordered" evidence="5">
    <location>
        <begin position="1082"/>
        <end position="1157"/>
    </location>
</feature>
<feature type="domain" description="Long-tail fiber proximal subunit trimerization" evidence="9">
    <location>
        <begin position="719"/>
        <end position="781"/>
    </location>
</feature>
<feature type="compositionally biased region" description="Low complexity" evidence="5">
    <location>
        <begin position="344"/>
        <end position="355"/>
    </location>
</feature>
<feature type="coiled-coil region" evidence="4">
    <location>
        <begin position="176"/>
        <end position="203"/>
    </location>
</feature>
<evidence type="ECO:0000259" key="9">
    <source>
        <dbReference type="Pfam" id="PF21446"/>
    </source>
</evidence>
<dbReference type="InterPro" id="IPR048390">
    <property type="entry name" value="Gp34_trimer"/>
</dbReference>
<evidence type="ECO:0000256" key="2">
    <source>
        <dbReference type="ARBA" id="ARBA00022732"/>
    </source>
</evidence>
<dbReference type="Gene3D" id="3.90.1340.10">
    <property type="entry name" value="Phage tail collar domain"/>
    <property type="match status" value="1"/>
</dbReference>
<dbReference type="InterPro" id="IPR008969">
    <property type="entry name" value="CarboxyPept-like_regulatory"/>
</dbReference>
<sequence>MAIRLHGILVDGLNKPIVNANVFLLARSNTIVVLGGSKAVFKTDSQGAYDVTVNTGHYVVIIGPEGKEPYKAGDIVIYADSQNGSLNAYLTKWAPEETTPEILQEIKQLVANSEQFALQASESAANAKKSELNAETSKNSAATDAASALLSKQESAASASSALQSKNAAAGSATSAQQALTAVQGLKAEVQQLKTDTQHIKEEGVAEVTALKNAATTAANNAKASETASANNATLADTKAKEASASATTANQAKVAAEAAKAASEASAVESATSAGKSQTAANAAKASETVATQKAASASTSETNAAASAQTATSKAGESAASATAAKASETNAKTSETNAGTSAGRSESAALRSEAAAQRAEDIADAIGLEDATLTVKGIVRLSNDTNSTAENLAATPKAVKTVMDVVNTKAPSSSPVLTGVPTAPTPAPEVNNNQIATTQFVHQIISALIGDAPGALNTLKELADALGGDPNFATTITTLINSKLAKDQNGADIPNKQLFIDNVGLRETVNLALGALKKNQNGADIPDKGVFLNNINAASKTDMAAKKGMKYTVVNAPAGVEAGKFYPVAIRRSSGFSSELASRVTISTGSRTGNHRLNNCEFNGFVMTGGWTDRGRYAYGMFHAYTANERAIHSILMSNKDDDLCSVFYVEGEAFPISVYVEEGLSVVVPSADYVVGQTTYKWGATDPRTECVATDTVLDFSNGRGFYSSHALLTNVDISGARIYANGEIVARGENQVRMIGGDYGALWRNDGAKTYLLFTAKGDQYGGWNDLRPFMIDNATGEFTIGTKLNAGQGVNGNASSATKLQTARKIGGASFDGTADVNLPGVNIQGNQNTTGNAATATKLQTARRIANVPFDGSGDISIPPRNVNAFALGLTGSISVEDDIDNNSVPWNAISGVYNHQRRGSSDLVVHFYQHTGSTPALQIRGNYKNGGIWYRTARDGYGFEEDWDQIYTKKNPPPVGETLPVGVPLPWPTDTPPSGYIVMQGQPFDKAAYPKLAAVYPTGVLPDMRGQTIKGKPASGRDVLSTEADGVKSHTHTASTASVDLGSKTTSSFDYGTKGTSSFDYGTKTSNNTGAHTHGISGTANSAGGHQHQSSGPYANSSDSDLFPNGYTQVSATNKPVVPRQGGAGMTRVSGKTSSDGAHTHSLSGSAASAGAHAHTVGIGAHTHSVGIGAHSHTVALGSHSHGVTVNATGNTENTVKNVAFNYIVRAA</sequence>
<keyword evidence="2" id="KW-1227">Viral tail protein</keyword>
<evidence type="ECO:0000256" key="1">
    <source>
        <dbReference type="ARBA" id="ARBA00022672"/>
    </source>
</evidence>
<dbReference type="PANTHER" id="PTHR35191">
    <property type="entry name" value="PROPHAGE SIDE TAIL FIBER PROTEIN HOMOLOG STFQ-RELATED"/>
    <property type="match status" value="1"/>
</dbReference>
<evidence type="ECO:0000313" key="11">
    <source>
        <dbReference type="Proteomes" id="UP000033025"/>
    </source>
</evidence>
<evidence type="ECO:0000256" key="4">
    <source>
        <dbReference type="SAM" id="Coils"/>
    </source>
</evidence>
<feature type="compositionally biased region" description="Polar residues" evidence="5">
    <location>
        <begin position="1082"/>
        <end position="1126"/>
    </location>
</feature>
<reference evidence="10 11" key="1">
    <citation type="journal article" date="2015" name="Genome Announc.">
        <title>Complete Genome Sequences of Four Novel Escherichia coli Bacteriophages Belonging to New Phage Groups.</title>
        <authorList>
            <person name="Carstens A.B."/>
            <person name="Kot W."/>
            <person name="Hansen L.H."/>
        </authorList>
    </citation>
    <scope>NUCLEOTIDE SEQUENCE [LARGE SCALE GENOMIC DNA]</scope>
</reference>
<dbReference type="Pfam" id="PF12604">
    <property type="entry name" value="gp37_C"/>
    <property type="match status" value="1"/>
</dbReference>
<protein>
    <submittedName>
        <fullName evidence="10">Tail fiber protein</fullName>
    </submittedName>
</protein>
<keyword evidence="11" id="KW-1185">Reference proteome</keyword>
<evidence type="ECO:0000313" key="10">
    <source>
        <dbReference type="EMBL" id="AKA61062.1"/>
    </source>
</evidence>
<dbReference type="Pfam" id="PF21446">
    <property type="entry name" value="Gp34_trimer"/>
    <property type="match status" value="1"/>
</dbReference>
<dbReference type="KEGG" id="vg:26645477"/>